<dbReference type="NCBIfam" id="TIGR00547">
    <property type="entry name" value="lolA"/>
    <property type="match status" value="1"/>
</dbReference>
<reference evidence="11" key="1">
    <citation type="submission" date="2022-11" db="EMBL/GenBank/DDBJ databases">
        <title>Alteromonas sp. nov., isolated from sea water of the Qingdao.</title>
        <authorList>
            <person name="Wang Q."/>
        </authorList>
    </citation>
    <scope>NUCLEOTIDE SEQUENCE</scope>
    <source>
        <strain evidence="11">ASW11-7</strain>
    </source>
</reference>
<evidence type="ECO:0000256" key="7">
    <source>
        <dbReference type="ARBA" id="ARBA00022764"/>
    </source>
</evidence>
<comment type="function">
    <text evidence="10">Participates in the translocation of lipoproteins from the inner membrane to the outer membrane. Only forms a complex with a lipoprotein if the residue after the N-terminal Cys is not an aspartate (The Asp acts as a targeting signal to indicate that the lipoprotein should stay in the inner membrane).</text>
</comment>
<evidence type="ECO:0000256" key="1">
    <source>
        <dbReference type="ARBA" id="ARBA00004418"/>
    </source>
</evidence>
<evidence type="ECO:0000256" key="3">
    <source>
        <dbReference type="ARBA" id="ARBA00011245"/>
    </source>
</evidence>
<evidence type="ECO:0000256" key="9">
    <source>
        <dbReference type="ARBA" id="ARBA00023186"/>
    </source>
</evidence>
<organism evidence="11 12">
    <name type="scientific">Alteromonas aquimaris</name>
    <dbReference type="NCBI Taxonomy" id="2998417"/>
    <lineage>
        <taxon>Bacteria</taxon>
        <taxon>Pseudomonadati</taxon>
        <taxon>Pseudomonadota</taxon>
        <taxon>Gammaproteobacteria</taxon>
        <taxon>Alteromonadales</taxon>
        <taxon>Alteromonadaceae</taxon>
        <taxon>Alteromonas/Salinimonas group</taxon>
        <taxon>Alteromonas</taxon>
    </lineage>
</organism>
<keyword evidence="12" id="KW-1185">Reference proteome</keyword>
<dbReference type="Gene3D" id="2.50.20.10">
    <property type="entry name" value="Lipoprotein localisation LolA/LolB/LppX"/>
    <property type="match status" value="1"/>
</dbReference>
<dbReference type="RefSeq" id="WP_265616793.1">
    <property type="nucleotide sequence ID" value="NZ_JAPFRD010000009.1"/>
</dbReference>
<evidence type="ECO:0000256" key="5">
    <source>
        <dbReference type="ARBA" id="ARBA00022448"/>
    </source>
</evidence>
<protein>
    <recommendedName>
        <fullName evidence="4 10">Outer-membrane lipoprotein carrier protein</fullName>
    </recommendedName>
</protein>
<dbReference type="PANTHER" id="PTHR35869">
    <property type="entry name" value="OUTER-MEMBRANE LIPOPROTEIN CARRIER PROTEIN"/>
    <property type="match status" value="1"/>
</dbReference>
<accession>A0ABT3P5R5</accession>
<keyword evidence="7 10" id="KW-0574">Periplasm</keyword>
<proteinExistence type="inferred from homology"/>
<dbReference type="HAMAP" id="MF_00240">
    <property type="entry name" value="LolA"/>
    <property type="match status" value="1"/>
</dbReference>
<comment type="subcellular location">
    <subcellularLocation>
        <location evidence="1 10">Periplasm</location>
    </subcellularLocation>
</comment>
<keyword evidence="11" id="KW-0449">Lipoprotein</keyword>
<evidence type="ECO:0000256" key="2">
    <source>
        <dbReference type="ARBA" id="ARBA00007615"/>
    </source>
</evidence>
<gene>
    <name evidence="10 11" type="primary">lolA</name>
    <name evidence="11" type="ORF">OPS25_06275</name>
</gene>
<dbReference type="PANTHER" id="PTHR35869:SF1">
    <property type="entry name" value="OUTER-MEMBRANE LIPOPROTEIN CARRIER PROTEIN"/>
    <property type="match status" value="1"/>
</dbReference>
<evidence type="ECO:0000313" key="11">
    <source>
        <dbReference type="EMBL" id="MCW8108095.1"/>
    </source>
</evidence>
<dbReference type="SUPFAM" id="SSF89392">
    <property type="entry name" value="Prokaryotic lipoproteins and lipoprotein localization factors"/>
    <property type="match status" value="1"/>
</dbReference>
<keyword evidence="9 10" id="KW-0143">Chaperone</keyword>
<name>A0ABT3P5R5_9ALTE</name>
<comment type="similarity">
    <text evidence="2 10">Belongs to the LolA family.</text>
</comment>
<dbReference type="EMBL" id="JAPFRD010000009">
    <property type="protein sequence ID" value="MCW8108095.1"/>
    <property type="molecule type" value="Genomic_DNA"/>
</dbReference>
<evidence type="ECO:0000256" key="8">
    <source>
        <dbReference type="ARBA" id="ARBA00022927"/>
    </source>
</evidence>
<comment type="subunit">
    <text evidence="3 10">Monomer.</text>
</comment>
<dbReference type="Proteomes" id="UP001142810">
    <property type="component" value="Unassembled WGS sequence"/>
</dbReference>
<keyword evidence="8 10" id="KW-0653">Protein transport</keyword>
<dbReference type="InterPro" id="IPR018323">
    <property type="entry name" value="OM_lipoprot_carrier_LolA_Pbac"/>
</dbReference>
<dbReference type="InterPro" id="IPR029046">
    <property type="entry name" value="LolA/LolB/LppX"/>
</dbReference>
<keyword evidence="6" id="KW-0732">Signal</keyword>
<dbReference type="InterPro" id="IPR004564">
    <property type="entry name" value="OM_lipoprot_carrier_LolA-like"/>
</dbReference>
<evidence type="ECO:0000256" key="10">
    <source>
        <dbReference type="HAMAP-Rule" id="MF_00240"/>
    </source>
</evidence>
<comment type="caution">
    <text evidence="11">The sequence shown here is derived from an EMBL/GenBank/DDBJ whole genome shotgun (WGS) entry which is preliminary data.</text>
</comment>
<keyword evidence="5 10" id="KW-0813">Transport</keyword>
<evidence type="ECO:0000256" key="6">
    <source>
        <dbReference type="ARBA" id="ARBA00022729"/>
    </source>
</evidence>
<dbReference type="Pfam" id="PF03548">
    <property type="entry name" value="LolA"/>
    <property type="match status" value="1"/>
</dbReference>
<evidence type="ECO:0000256" key="4">
    <source>
        <dbReference type="ARBA" id="ARBA00014035"/>
    </source>
</evidence>
<dbReference type="CDD" id="cd16325">
    <property type="entry name" value="LolA"/>
    <property type="match status" value="1"/>
</dbReference>
<evidence type="ECO:0000313" key="12">
    <source>
        <dbReference type="Proteomes" id="UP001142810"/>
    </source>
</evidence>
<sequence>MFRLISFSMLVLSFCTLAESDEKMLKQKLSGMEQYRASFKQVVKDSNQEMVHQSAGRLVMARPDKLRWQTDEPDEVLLIADGNNVWNIDQFVEQVTIMSQSQIVADNPFILLTNTSEEAWSQFNIEKVANANQFVITPKADKGQIKRLTLRFKNDQLVGLTMKDAQEQISELLFSNIETQFSVVDDMFLPNYPDSFTVDDQR</sequence>